<feature type="signal peptide" evidence="2">
    <location>
        <begin position="1"/>
        <end position="21"/>
    </location>
</feature>
<dbReference type="InterPro" id="IPR013783">
    <property type="entry name" value="Ig-like_fold"/>
</dbReference>
<evidence type="ECO:0000256" key="2">
    <source>
        <dbReference type="SAM" id="SignalP"/>
    </source>
</evidence>
<keyword evidence="2" id="KW-0732">Signal</keyword>
<keyword evidence="1" id="KW-1133">Transmembrane helix</keyword>
<feature type="chain" id="PRO_5024275509" description="Ig-like domain-containing protein" evidence="2">
    <location>
        <begin position="22"/>
        <end position="313"/>
    </location>
</feature>
<name>A0A5N5KDR3_PANHP</name>
<keyword evidence="1" id="KW-0812">Transmembrane</keyword>
<dbReference type="InterPro" id="IPR036179">
    <property type="entry name" value="Ig-like_dom_sf"/>
</dbReference>
<dbReference type="EMBL" id="VFJC01000025">
    <property type="protein sequence ID" value="KAB5528207.1"/>
    <property type="molecule type" value="Genomic_DNA"/>
</dbReference>
<protein>
    <recommendedName>
        <fullName evidence="5">Ig-like domain-containing protein</fullName>
    </recommendedName>
</protein>
<feature type="transmembrane region" description="Helical" evidence="1">
    <location>
        <begin position="252"/>
        <end position="274"/>
    </location>
</feature>
<dbReference type="AlphaFoldDB" id="A0A5N5KDR3"/>
<keyword evidence="4" id="KW-1185">Reference proteome</keyword>
<evidence type="ECO:0000256" key="1">
    <source>
        <dbReference type="SAM" id="Phobius"/>
    </source>
</evidence>
<dbReference type="OrthoDB" id="8793889at2759"/>
<dbReference type="Proteomes" id="UP000327468">
    <property type="component" value="Chromosome 24"/>
</dbReference>
<accession>A0A5N5KDR3</accession>
<evidence type="ECO:0008006" key="5">
    <source>
        <dbReference type="Google" id="ProtNLM"/>
    </source>
</evidence>
<sequence>MKTYMMLVVLFGLMIAASVSSLAGFKSTVRKLHQPATLSCEGKCSGSVKWTKIQKPRGDVVVARCDRTSCSSEEGFLVSRDQYLEGNLSLTITAADYSRRGWYTCQCDGEDVCSVSLRFEPVELMKQICPGDSLVMDVRIPERAELVLRRSGDDGARSAVSVPLCSVAGRNLQCEPEYEKRVVFSCSLTLTAVKESDSGVYAVRDADNDEIISTHTLTLTGNKTDVNNTLPAKGKQDSWNMKHIFEEEYRGVIVGLVLGLVLGVCVFGAVCSVVKGCSFIWRKVEKCWRDDRDHFSLNGKFNPVESIKLRVCD</sequence>
<dbReference type="Gene3D" id="2.60.40.10">
    <property type="entry name" value="Immunoglobulins"/>
    <property type="match status" value="2"/>
</dbReference>
<keyword evidence="1" id="KW-0472">Membrane</keyword>
<evidence type="ECO:0000313" key="4">
    <source>
        <dbReference type="Proteomes" id="UP000327468"/>
    </source>
</evidence>
<gene>
    <name evidence="3" type="ORF">PHYPO_G00137710</name>
</gene>
<reference evidence="3 4" key="1">
    <citation type="submission" date="2019-06" db="EMBL/GenBank/DDBJ databases">
        <title>A chromosome-scale genome assembly of the striped catfish, Pangasianodon hypophthalmus.</title>
        <authorList>
            <person name="Wen M."/>
            <person name="Zahm M."/>
            <person name="Roques C."/>
            <person name="Cabau C."/>
            <person name="Klopp C."/>
            <person name="Donnadieu C."/>
            <person name="Jouanno E."/>
            <person name="Avarre J.-C."/>
            <person name="Campet M."/>
            <person name="Ha T.T.T."/>
            <person name="Dugue R."/>
            <person name="Lampietro C."/>
            <person name="Louis A."/>
            <person name="Herpin A."/>
            <person name="Echchiki A."/>
            <person name="Berthelot C."/>
            <person name="Parey E."/>
            <person name="Roest-Crollius H."/>
            <person name="Braasch I."/>
            <person name="Postlethwait J."/>
            <person name="Bobe J."/>
            <person name="Montfort J."/>
            <person name="Bouchez O."/>
            <person name="Begum T."/>
            <person name="Schartl M."/>
            <person name="Guiguen Y."/>
        </authorList>
    </citation>
    <scope>NUCLEOTIDE SEQUENCE [LARGE SCALE GENOMIC DNA]</scope>
    <source>
        <strain evidence="3 4">Indonesia</strain>
        <tissue evidence="3">Blood</tissue>
    </source>
</reference>
<evidence type="ECO:0000313" key="3">
    <source>
        <dbReference type="EMBL" id="KAB5528207.1"/>
    </source>
</evidence>
<dbReference type="SUPFAM" id="SSF48726">
    <property type="entry name" value="Immunoglobulin"/>
    <property type="match status" value="1"/>
</dbReference>
<organism evidence="3 4">
    <name type="scientific">Pangasianodon hypophthalmus</name>
    <name type="common">Striped catfish</name>
    <name type="synonym">Helicophagus hypophthalmus</name>
    <dbReference type="NCBI Taxonomy" id="310915"/>
    <lineage>
        <taxon>Eukaryota</taxon>
        <taxon>Metazoa</taxon>
        <taxon>Chordata</taxon>
        <taxon>Craniata</taxon>
        <taxon>Vertebrata</taxon>
        <taxon>Euteleostomi</taxon>
        <taxon>Actinopterygii</taxon>
        <taxon>Neopterygii</taxon>
        <taxon>Teleostei</taxon>
        <taxon>Ostariophysi</taxon>
        <taxon>Siluriformes</taxon>
        <taxon>Pangasiidae</taxon>
        <taxon>Pangasianodon</taxon>
    </lineage>
</organism>
<comment type="caution">
    <text evidence="3">The sequence shown here is derived from an EMBL/GenBank/DDBJ whole genome shotgun (WGS) entry which is preliminary data.</text>
</comment>
<proteinExistence type="predicted"/>